<protein>
    <recommendedName>
        <fullName evidence="1">DUF4440 domain-containing protein</fullName>
    </recommendedName>
</protein>
<dbReference type="SUPFAM" id="SSF54427">
    <property type="entry name" value="NTF2-like"/>
    <property type="match status" value="1"/>
</dbReference>
<dbReference type="Pfam" id="PF14534">
    <property type="entry name" value="DUF4440"/>
    <property type="match status" value="1"/>
</dbReference>
<dbReference type="AlphaFoldDB" id="A0A2W5FHW4"/>
<dbReference type="EMBL" id="QFOD01000008">
    <property type="protein sequence ID" value="PZP32506.1"/>
    <property type="molecule type" value="Genomic_DNA"/>
</dbReference>
<dbReference type="Proteomes" id="UP000249633">
    <property type="component" value="Unassembled WGS sequence"/>
</dbReference>
<proteinExistence type="predicted"/>
<dbReference type="Gene3D" id="3.10.450.50">
    <property type="match status" value="1"/>
</dbReference>
<accession>A0A2W5FHW4</accession>
<dbReference type="InterPro" id="IPR027843">
    <property type="entry name" value="DUF4440"/>
</dbReference>
<organism evidence="2 3">
    <name type="scientific">Roseateles depolymerans</name>
    <dbReference type="NCBI Taxonomy" id="76731"/>
    <lineage>
        <taxon>Bacteria</taxon>
        <taxon>Pseudomonadati</taxon>
        <taxon>Pseudomonadota</taxon>
        <taxon>Betaproteobacteria</taxon>
        <taxon>Burkholderiales</taxon>
        <taxon>Sphaerotilaceae</taxon>
        <taxon>Roseateles</taxon>
    </lineage>
</organism>
<reference evidence="2 3" key="1">
    <citation type="submission" date="2017-08" db="EMBL/GenBank/DDBJ databases">
        <title>Infants hospitalized years apart are colonized by the same room-sourced microbial strains.</title>
        <authorList>
            <person name="Brooks B."/>
            <person name="Olm M.R."/>
            <person name="Firek B.A."/>
            <person name="Baker R."/>
            <person name="Thomas B.C."/>
            <person name="Morowitz M.J."/>
            <person name="Banfield J.F."/>
        </authorList>
    </citation>
    <scope>NUCLEOTIDE SEQUENCE [LARGE SCALE GENOMIC DNA]</scope>
    <source>
        <strain evidence="2">S2_012_000_R2_81</strain>
    </source>
</reference>
<feature type="domain" description="DUF4440" evidence="1">
    <location>
        <begin position="53"/>
        <end position="159"/>
    </location>
</feature>
<evidence type="ECO:0000313" key="3">
    <source>
        <dbReference type="Proteomes" id="UP000249633"/>
    </source>
</evidence>
<gene>
    <name evidence="2" type="ORF">DI603_10785</name>
</gene>
<comment type="caution">
    <text evidence="2">The sequence shown here is derived from an EMBL/GenBank/DDBJ whole genome shotgun (WGS) entry which is preliminary data.</text>
</comment>
<evidence type="ECO:0000259" key="1">
    <source>
        <dbReference type="Pfam" id="PF14534"/>
    </source>
</evidence>
<dbReference type="InterPro" id="IPR032710">
    <property type="entry name" value="NTF2-like_dom_sf"/>
</dbReference>
<evidence type="ECO:0000313" key="2">
    <source>
        <dbReference type="EMBL" id="PZP32506.1"/>
    </source>
</evidence>
<sequence length="168" mass="18626">MPTPEGLRRGLAGIACLLLMAISGCATRPGTLAASTPCVRGESRCVDELMLALEDWKDAYNSSDPRRLRRLYAPGALITDDDYTAVPLAAGDALTEFFEQMAKRPSARMRWIIGNLQFFGDTAVRSGECEFIEVADGQERARPARYSFGYQRIDGRWLIILQHLTQAP</sequence>
<name>A0A2W5FHW4_9BURK</name>